<evidence type="ECO:0000256" key="3">
    <source>
        <dbReference type="ARBA" id="ARBA00023163"/>
    </source>
</evidence>
<dbReference type="Gene3D" id="1.10.10.10">
    <property type="entry name" value="Winged helix-like DNA-binding domain superfamily/Winged helix DNA-binding domain"/>
    <property type="match status" value="1"/>
</dbReference>
<dbReference type="RefSeq" id="WP_067213733.1">
    <property type="nucleotide sequence ID" value="NZ_CP014616.1"/>
</dbReference>
<evidence type="ECO:0000256" key="2">
    <source>
        <dbReference type="ARBA" id="ARBA00023125"/>
    </source>
</evidence>
<sequence length="138" mass="16098">MNSKVRLLNQYWTDTYFHLHYPHKEKISHQMVRILQLVDKQEGTGINEISSHIGVSHNTASEHAKRIIEKGYLVKGRDPLDERKVILCITDLGKEVLHRNTSLDEDKLEQVLNQLDDDEKNLIEQALRILSERAKQCM</sequence>
<dbReference type="InterPro" id="IPR055166">
    <property type="entry name" value="Transc_reg_Sar_Rot_HTH"/>
</dbReference>
<dbReference type="EMBL" id="JBEPME010000012">
    <property type="protein sequence ID" value="MET3659543.1"/>
    <property type="molecule type" value="Genomic_DNA"/>
</dbReference>
<name>A0ABV2KHJ7_SPOPS</name>
<dbReference type="PANTHER" id="PTHR33164">
    <property type="entry name" value="TRANSCRIPTIONAL REGULATOR, MARR FAMILY"/>
    <property type="match status" value="1"/>
</dbReference>
<dbReference type="InterPro" id="IPR036388">
    <property type="entry name" value="WH-like_DNA-bd_sf"/>
</dbReference>
<dbReference type="PANTHER" id="PTHR33164:SF89">
    <property type="entry name" value="MARR FAMILY REGULATORY PROTEIN"/>
    <property type="match status" value="1"/>
</dbReference>
<dbReference type="InterPro" id="IPR039422">
    <property type="entry name" value="MarR/SlyA-like"/>
</dbReference>
<organism evidence="5 6">
    <name type="scientific">Sporosarcina psychrophila</name>
    <name type="common">Bacillus psychrophilus</name>
    <dbReference type="NCBI Taxonomy" id="1476"/>
    <lineage>
        <taxon>Bacteria</taxon>
        <taxon>Bacillati</taxon>
        <taxon>Bacillota</taxon>
        <taxon>Bacilli</taxon>
        <taxon>Bacillales</taxon>
        <taxon>Caryophanaceae</taxon>
        <taxon>Sporosarcina</taxon>
    </lineage>
</organism>
<comment type="caution">
    <text evidence="5">The sequence shown here is derived from an EMBL/GenBank/DDBJ whole genome shotgun (WGS) entry which is preliminary data.</text>
</comment>
<dbReference type="Proteomes" id="UP001549104">
    <property type="component" value="Unassembled WGS sequence"/>
</dbReference>
<dbReference type="SUPFAM" id="SSF46785">
    <property type="entry name" value="Winged helix' DNA-binding domain"/>
    <property type="match status" value="1"/>
</dbReference>
<evidence type="ECO:0000256" key="1">
    <source>
        <dbReference type="ARBA" id="ARBA00023015"/>
    </source>
</evidence>
<proteinExistence type="predicted"/>
<evidence type="ECO:0000259" key="4">
    <source>
        <dbReference type="PROSITE" id="PS50995"/>
    </source>
</evidence>
<keyword evidence="6" id="KW-1185">Reference proteome</keyword>
<gene>
    <name evidence="5" type="ORF">ABIC55_004687</name>
</gene>
<keyword evidence="3" id="KW-0804">Transcription</keyword>
<feature type="domain" description="HTH marR-type" evidence="4">
    <location>
        <begin position="1"/>
        <end position="132"/>
    </location>
</feature>
<reference evidence="5 6" key="1">
    <citation type="submission" date="2024-06" db="EMBL/GenBank/DDBJ databases">
        <title>Sorghum-associated microbial communities from plants grown in Nebraska, USA.</title>
        <authorList>
            <person name="Schachtman D."/>
        </authorList>
    </citation>
    <scope>NUCLEOTIDE SEQUENCE [LARGE SCALE GENOMIC DNA]</scope>
    <source>
        <strain evidence="5 6">1288</strain>
    </source>
</reference>
<dbReference type="SMART" id="SM00347">
    <property type="entry name" value="HTH_MARR"/>
    <property type="match status" value="1"/>
</dbReference>
<dbReference type="Pfam" id="PF22381">
    <property type="entry name" value="Staph_reg_Sar_Rot"/>
    <property type="match status" value="1"/>
</dbReference>
<dbReference type="InterPro" id="IPR000835">
    <property type="entry name" value="HTH_MarR-typ"/>
</dbReference>
<protein>
    <submittedName>
        <fullName evidence="5">DNA-binding MarR family transcriptional regulator</fullName>
    </submittedName>
</protein>
<keyword evidence="1" id="KW-0805">Transcription regulation</keyword>
<dbReference type="InterPro" id="IPR036390">
    <property type="entry name" value="WH_DNA-bd_sf"/>
</dbReference>
<accession>A0ABV2KHJ7</accession>
<dbReference type="GO" id="GO:0003677">
    <property type="term" value="F:DNA binding"/>
    <property type="evidence" value="ECO:0007669"/>
    <property type="project" value="UniProtKB-KW"/>
</dbReference>
<evidence type="ECO:0000313" key="5">
    <source>
        <dbReference type="EMBL" id="MET3659543.1"/>
    </source>
</evidence>
<dbReference type="PROSITE" id="PS50995">
    <property type="entry name" value="HTH_MARR_2"/>
    <property type="match status" value="1"/>
</dbReference>
<keyword evidence="2 5" id="KW-0238">DNA-binding</keyword>
<evidence type="ECO:0000313" key="6">
    <source>
        <dbReference type="Proteomes" id="UP001549104"/>
    </source>
</evidence>